<reference evidence="2" key="1">
    <citation type="journal article" date="2020" name="Stud. Mycol.">
        <title>101 Dothideomycetes genomes: a test case for predicting lifestyles and emergence of pathogens.</title>
        <authorList>
            <person name="Haridas S."/>
            <person name="Albert R."/>
            <person name="Binder M."/>
            <person name="Bloem J."/>
            <person name="Labutti K."/>
            <person name="Salamov A."/>
            <person name="Andreopoulos B."/>
            <person name="Baker S."/>
            <person name="Barry K."/>
            <person name="Bills G."/>
            <person name="Bluhm B."/>
            <person name="Cannon C."/>
            <person name="Castanera R."/>
            <person name="Culley D."/>
            <person name="Daum C."/>
            <person name="Ezra D."/>
            <person name="Gonzalez J."/>
            <person name="Henrissat B."/>
            <person name="Kuo A."/>
            <person name="Liang C."/>
            <person name="Lipzen A."/>
            <person name="Lutzoni F."/>
            <person name="Magnuson J."/>
            <person name="Mondo S."/>
            <person name="Nolan M."/>
            <person name="Ohm R."/>
            <person name="Pangilinan J."/>
            <person name="Park H.-J."/>
            <person name="Ramirez L."/>
            <person name="Alfaro M."/>
            <person name="Sun H."/>
            <person name="Tritt A."/>
            <person name="Yoshinaga Y."/>
            <person name="Zwiers L.-H."/>
            <person name="Turgeon B."/>
            <person name="Goodwin S."/>
            <person name="Spatafora J."/>
            <person name="Crous P."/>
            <person name="Grigoriev I."/>
        </authorList>
    </citation>
    <scope>NUCLEOTIDE SEQUENCE</scope>
    <source>
        <strain evidence="2">CBS 122368</strain>
    </source>
</reference>
<protein>
    <submittedName>
        <fullName evidence="2">Uncharacterized protein</fullName>
    </submittedName>
</protein>
<feature type="region of interest" description="Disordered" evidence="1">
    <location>
        <begin position="1"/>
        <end position="22"/>
    </location>
</feature>
<dbReference type="OrthoDB" id="3801236at2759"/>
<dbReference type="RefSeq" id="XP_033684526.1">
    <property type="nucleotide sequence ID" value="XM_033822021.1"/>
</dbReference>
<proteinExistence type="predicted"/>
<dbReference type="Proteomes" id="UP000800094">
    <property type="component" value="Unassembled WGS sequence"/>
</dbReference>
<dbReference type="EMBL" id="ML987195">
    <property type="protein sequence ID" value="KAF2249522.1"/>
    <property type="molecule type" value="Genomic_DNA"/>
</dbReference>
<evidence type="ECO:0000313" key="2">
    <source>
        <dbReference type="EMBL" id="KAF2249522.1"/>
    </source>
</evidence>
<name>A0A6A6IHZ0_9PLEO</name>
<accession>A0A6A6IHZ0</accession>
<organism evidence="2 3">
    <name type="scientific">Trematosphaeria pertusa</name>
    <dbReference type="NCBI Taxonomy" id="390896"/>
    <lineage>
        <taxon>Eukaryota</taxon>
        <taxon>Fungi</taxon>
        <taxon>Dikarya</taxon>
        <taxon>Ascomycota</taxon>
        <taxon>Pezizomycotina</taxon>
        <taxon>Dothideomycetes</taxon>
        <taxon>Pleosporomycetidae</taxon>
        <taxon>Pleosporales</taxon>
        <taxon>Massarineae</taxon>
        <taxon>Trematosphaeriaceae</taxon>
        <taxon>Trematosphaeria</taxon>
    </lineage>
</organism>
<keyword evidence="3" id="KW-1185">Reference proteome</keyword>
<dbReference type="AlphaFoldDB" id="A0A6A6IHZ0"/>
<evidence type="ECO:0000256" key="1">
    <source>
        <dbReference type="SAM" id="MobiDB-lite"/>
    </source>
</evidence>
<sequence length="282" mass="31772">MASEDHLAASAPGGDGQRTPTEALCATNPPIHLYTPTNLVWKGTQSISSPSPITINGVTIWSSAPIHILGGPQGQHLLISTTLSPNFARGWSRLSDELKLRILSYNLVEDRPVGIMDRALGSIFMQHLRMTPEIATLSRDIFYKMNTFELRPRSASIRRVVSPAVFDFPKPAVNAHIRKVQFIVRLRGGEWHFLRRFANGSYGFPNLQELHVYIDQRCEYVLRGDWDRFVQHSVGTGLEFSCSGNLQVLRPQKIRLRGTTVQSDEIERVLKEKVIFKGNVEK</sequence>
<evidence type="ECO:0000313" key="3">
    <source>
        <dbReference type="Proteomes" id="UP000800094"/>
    </source>
</evidence>
<gene>
    <name evidence="2" type="ORF">BU26DRAFT_319100</name>
</gene>
<dbReference type="GeneID" id="54575351"/>